<feature type="compositionally biased region" description="Acidic residues" evidence="2">
    <location>
        <begin position="379"/>
        <end position="388"/>
    </location>
</feature>
<dbReference type="CTD" id="196441"/>
<feature type="compositionally biased region" description="Basic and acidic residues" evidence="2">
    <location>
        <begin position="179"/>
        <end position="208"/>
    </location>
</feature>
<dbReference type="GO" id="GO:0005634">
    <property type="term" value="C:nucleus"/>
    <property type="evidence" value="ECO:0000318"/>
    <property type="project" value="GO_Central"/>
</dbReference>
<dbReference type="Pfam" id="PF10650">
    <property type="entry name" value="zf-C3H1"/>
    <property type="match status" value="1"/>
</dbReference>
<dbReference type="OrthoDB" id="10071835at2759"/>
<dbReference type="GeneID" id="100893615"/>
<evidence type="ECO:0000256" key="2">
    <source>
        <dbReference type="SAM" id="MobiDB-lite"/>
    </source>
</evidence>
<dbReference type="GO" id="GO:0006396">
    <property type="term" value="P:RNA processing"/>
    <property type="evidence" value="ECO:0007669"/>
    <property type="project" value="InterPro"/>
</dbReference>
<feature type="coiled-coil region" evidence="1">
    <location>
        <begin position="819"/>
        <end position="958"/>
    </location>
</feature>
<evidence type="ECO:0000256" key="1">
    <source>
        <dbReference type="SAM" id="Coils"/>
    </source>
</evidence>
<evidence type="ECO:0000313" key="4">
    <source>
        <dbReference type="EnsemblMetazoa" id="XP_030844438"/>
    </source>
</evidence>
<dbReference type="RefSeq" id="XP_030844438.1">
    <property type="nucleotide sequence ID" value="XM_030988578.1"/>
</dbReference>
<dbReference type="EnsemblMetazoa" id="XM_030988578">
    <property type="protein sequence ID" value="XP_030844438"/>
    <property type="gene ID" value="LOC100893615"/>
</dbReference>
<dbReference type="PANTHER" id="PTHR21563">
    <property type="entry name" value="ZINC FINGER C3H1 DOMAIN-CONTAINING PROTEIN"/>
    <property type="match status" value="1"/>
</dbReference>
<feature type="compositionally biased region" description="Basic and acidic residues" evidence="2">
    <location>
        <begin position="272"/>
        <end position="308"/>
    </location>
</feature>
<sequence length="2302" mass="258954">MKMMKVIDEVGGSDEGELEDGEIEEEEGQITSNNPDELSVSEVDFVPSTVTQTAKSKSNDSKNAPDDTNRGKDKHSPKLPASHRRKSLPERYKIKETRTTKRTKSTSPKRDERERKQSESLTSSSGKTRAQRRASEALKRASRRRDRDRESPGRRTSRKSSRGRSRSPVIRHQRSYRSLTHEPEVAEYERLLRDHRSIQNRIKEEKRRLSGGSHSNKSTHGSDRGQGSQSKSRGRSKEKSAEKVTKKKRDEDNEDEEMMLLQLRKNALASLAKEEKGKEKTDMGAEVNDEKLKDKDEEGKMSEKRGEIQIEGDSQISVGGNGVFSQQEIQAGSKQIDSSDDNYQAHNTEALEATILPAIGEQETSISDGQYDNYEEVEMEVDDEEEEKENLPKPGIQEAVDNANKEPKGAVVEIIKDEGEAEENQLRAQLLKSLLTKRAAKAQSEKINASTGSTPSKPLSPATPPLSSAPSPLSAAPSPPPSSNQPPRTSTPPPHPSTPPTLSRSSSPVTTRLQQQGSSLAGQVPSRAKPPVAPVHLPVVINLEEDSDESEDESSLLSTSVPFMGQLDSFLKEFRMSSNTQNTKTNNQKTTGKHQARSTSKSVRVPKTPDAMKIASTPTRQEYHRLREEIARRELTRTTASKPQKGRSEKHERKTHKHAVGGRHKELGDEGDDASGRGGSRQPVAGSEMEHGRREMQVTITGHNERQILKSTGMPKADQARGMQEAAAGSGTTKVRLSQGTINPTTRLTSETDFKRTMSSLEAELSRELSAIRELTSTANVTMETHRPSSTGADAGSRMVEENLDIERERRKQEWVAKRRAETEKRIREELKMAEMEKQREELKKAEMERQREELKKAEMERQREELAKMKMERQKQEEEILRRKAEMRKKKLEEIENKRRQVLGWERRRNEYSVLLKKDKGLIMNQEQQITKRRKNISVAKVQLERLREQVAALEKAQGVNQTHMLKHIRQKTALEARLTKNLELDNHARSHLAKLRGVALSEITPSEYRSTLPRSINQVAPSVSGEKRRIEAPDSSSLDIKKARTAGQTADLKKLQDMERHLAEKIRQFREAEAKKALVGVTAKSVIPESKAKLVRQLSGPKPSAKIYTKDVIKLSSEATAPVDSELEEVKVEGSSVKGQERRKSWLDANPTLTPNIKSRSSSKASTPTTPCIAALGKMKAKFKLEGQRSGQSSLTDTSLESDLLQWIESSERTGSPVPVTVNTPKNLPLFGRKALKSGYLSRIRKEQKEAEKKGPDFLSLDFNQRLPSMEATGQECFRVDWCKDTSREQQASVEGVEAVKDEVENASPVQADSHGLVAYRSSLLPFKAFRLSPLFRLKAGYSVQSLSFTNKLDASRPLCLYELKGTCNDDDCVWQHERDYTMSSREMLTDLLSYNAVSSKAQGKDDIAMKNVPASPVRHKQASSEKDKLNACIEKVLGGNDKGVVSRLISCPRKWRPRPRPRSQRLSMGEDDALTEILPLRPPKYPKSSASTVIRKEAIQNAEEEARYFGGGRGEKVVDLGKVRVHDLDLGRLRVHDLEAAVLEKPGNVALWLSLARSLLQEESSVDRALNALSRGLELNCSSAPLWLQYLTVYKERAEREDYVEMCLKATELAPCYSTWWMLLEAEYSVLTKLETCKKILNFLKNSNSTTTTKALRNVEQAESCVTGENKDIECGKNAESSRTLDDIKGLTSSSAVSQSVDRTTNVNVHGETAIVAMETEDNTSAADRTLEREGRASGEENGDEGERKVDVDLRRRASAGEEDGERLDDVKGHVVNREKVSHQVLEILLYQAQLHISIGHKDDAIKDLKSALSIPDQSEDRDAFCSIMMTFDLFLGWLSLMHIHATGSLPSSLYDPAAKLPSKIVKKDLFSISWKVNASDLDKQDVDDLWEGATKACSEGRPPSEQLDSNVVELYNIELEEQLGSGEWVDQLCKLDMGQCRPSKEGEELYCRCIEALHRRDMKPVDVLMHVEMGVSQLPFSCRLRFMEAQLRLLYRIGDPRSSLRECIVNFYQLPVDETSPDDFLLQLYRHQLKLPMPLDFKPPPSSPGAPTQLRDDSKTYMWLCYIMLTLSILGENLACEAFESALVLVQGRKDLELIWIEYIRFVARQTKTTSRDSLPSLTKLVHRCLVSTATRYPRPFDRSGEMWNDFSFHNRVIAVYIEQVGVGERMEEYEKLQLQMPDNVDLAYRACQYAVDNGFSQLGLQIAYSTLHRSPDCIVFWKIVISLALQSQRLKEVHSLYEQAVLYHHTVSALWKDYIAFVIAHDVDDETKLRDLLQRCQEIGFQQSDVLPGAPIT</sequence>
<feature type="domain" description="Putative zinc-finger" evidence="3">
    <location>
        <begin position="1361"/>
        <end position="1379"/>
    </location>
</feature>
<feature type="compositionally biased region" description="Polar residues" evidence="2">
    <location>
        <begin position="1153"/>
        <end position="1172"/>
    </location>
</feature>
<protein>
    <recommendedName>
        <fullName evidence="3">Putative zinc-finger domain-containing protein</fullName>
    </recommendedName>
</protein>
<dbReference type="KEGG" id="spu:100893615"/>
<feature type="compositionally biased region" description="Pro residues" evidence="2">
    <location>
        <begin position="477"/>
        <end position="499"/>
    </location>
</feature>
<dbReference type="InterPro" id="IPR019607">
    <property type="entry name" value="Putative_zinc-finger_domain"/>
</dbReference>
<feature type="region of interest" description="Disordered" evidence="2">
    <location>
        <begin position="437"/>
        <end position="560"/>
    </location>
</feature>
<dbReference type="CDD" id="cd06503">
    <property type="entry name" value="ATP-synt_Fo_b"/>
    <property type="match status" value="1"/>
</dbReference>
<feature type="compositionally biased region" description="Basic residues" evidence="2">
    <location>
        <begin position="155"/>
        <end position="175"/>
    </location>
</feature>
<dbReference type="SUPFAM" id="SSF48452">
    <property type="entry name" value="TPR-like"/>
    <property type="match status" value="1"/>
</dbReference>
<dbReference type="EnsemblMetazoa" id="XM_030988579">
    <property type="protein sequence ID" value="XP_030844439"/>
    <property type="gene ID" value="LOC100893615"/>
</dbReference>
<feature type="region of interest" description="Disordered" evidence="2">
    <location>
        <begin position="574"/>
        <end position="692"/>
    </location>
</feature>
<dbReference type="InterPro" id="IPR039278">
    <property type="entry name" value="Red1"/>
</dbReference>
<dbReference type="Gene3D" id="1.25.40.10">
    <property type="entry name" value="Tetratricopeptide repeat domain"/>
    <property type="match status" value="2"/>
</dbReference>
<reference evidence="4" key="2">
    <citation type="submission" date="2021-01" db="UniProtKB">
        <authorList>
            <consortium name="EnsemblMetazoa"/>
        </authorList>
    </citation>
    <scope>IDENTIFICATION</scope>
</reference>
<feature type="region of interest" description="Disordered" evidence="2">
    <location>
        <begin position="1724"/>
        <end position="1769"/>
    </location>
</feature>
<feature type="compositionally biased region" description="Polar residues" evidence="2">
    <location>
        <begin position="119"/>
        <end position="128"/>
    </location>
</feature>
<feature type="compositionally biased region" description="Basic residues" evidence="2">
    <location>
        <begin position="653"/>
        <end position="662"/>
    </location>
</feature>
<feature type="compositionally biased region" description="Low complexity" evidence="2">
    <location>
        <begin position="579"/>
        <end position="590"/>
    </location>
</feature>
<keyword evidence="1" id="KW-0175">Coiled coil</keyword>
<feature type="compositionally biased region" description="Basic and acidic residues" evidence="2">
    <location>
        <begin position="621"/>
        <end position="636"/>
    </location>
</feature>
<feature type="region of interest" description="Disordered" evidence="2">
    <location>
        <begin position="713"/>
        <end position="737"/>
    </location>
</feature>
<dbReference type="InParanoid" id="A0A7M7P0E7"/>
<organism evidence="4 5">
    <name type="scientific">Strongylocentrotus purpuratus</name>
    <name type="common">Purple sea urchin</name>
    <dbReference type="NCBI Taxonomy" id="7668"/>
    <lineage>
        <taxon>Eukaryota</taxon>
        <taxon>Metazoa</taxon>
        <taxon>Echinodermata</taxon>
        <taxon>Eleutherozoa</taxon>
        <taxon>Echinozoa</taxon>
        <taxon>Echinoidea</taxon>
        <taxon>Euechinoidea</taxon>
        <taxon>Echinacea</taxon>
        <taxon>Camarodonta</taxon>
        <taxon>Echinidea</taxon>
        <taxon>Strongylocentrotidae</taxon>
        <taxon>Strongylocentrotus</taxon>
    </lineage>
</organism>
<name>A0A7M7P0E7_STRPU</name>
<feature type="compositionally biased region" description="Basic and acidic residues" evidence="2">
    <location>
        <begin position="1732"/>
        <end position="1763"/>
    </location>
</feature>
<proteinExistence type="predicted"/>
<reference evidence="5" key="1">
    <citation type="submission" date="2015-02" db="EMBL/GenBank/DDBJ databases">
        <title>Genome sequencing for Strongylocentrotus purpuratus.</title>
        <authorList>
            <person name="Murali S."/>
            <person name="Liu Y."/>
            <person name="Vee V."/>
            <person name="English A."/>
            <person name="Wang M."/>
            <person name="Skinner E."/>
            <person name="Han Y."/>
            <person name="Muzny D.M."/>
            <person name="Worley K.C."/>
            <person name="Gibbs R.A."/>
        </authorList>
    </citation>
    <scope>NUCLEOTIDE SEQUENCE</scope>
</reference>
<feature type="compositionally biased region" description="Low complexity" evidence="2">
    <location>
        <begin position="500"/>
        <end position="512"/>
    </location>
</feature>
<feature type="compositionally biased region" description="Basic and acidic residues" evidence="2">
    <location>
        <begin position="133"/>
        <end position="153"/>
    </location>
</feature>
<dbReference type="InterPro" id="IPR003107">
    <property type="entry name" value="HAT"/>
</dbReference>
<feature type="compositionally biased region" description="Basic and acidic residues" evidence="2">
    <location>
        <begin position="57"/>
        <end position="76"/>
    </location>
</feature>
<evidence type="ECO:0000313" key="5">
    <source>
        <dbReference type="Proteomes" id="UP000007110"/>
    </source>
</evidence>
<dbReference type="OMA" id="CKENFDD"/>
<feature type="compositionally biased region" description="Acidic residues" evidence="2">
    <location>
        <begin position="543"/>
        <end position="554"/>
    </location>
</feature>
<feature type="compositionally biased region" description="Basic and acidic residues" evidence="2">
    <location>
        <begin position="108"/>
        <end position="118"/>
    </location>
</feature>
<evidence type="ECO:0000259" key="3">
    <source>
        <dbReference type="Pfam" id="PF10650"/>
    </source>
</evidence>
<keyword evidence="5" id="KW-1185">Reference proteome</keyword>
<accession>A0A7M7P0E7</accession>
<feature type="compositionally biased region" description="Low complexity" evidence="2">
    <location>
        <begin position="453"/>
        <end position="476"/>
    </location>
</feature>
<dbReference type="InterPro" id="IPR011990">
    <property type="entry name" value="TPR-like_helical_dom_sf"/>
</dbReference>
<feature type="compositionally biased region" description="Basic and acidic residues" evidence="2">
    <location>
        <begin position="87"/>
        <end position="99"/>
    </location>
</feature>
<feature type="compositionally biased region" description="Basic residues" evidence="2">
    <location>
        <begin position="77"/>
        <end position="86"/>
    </location>
</feature>
<dbReference type="Proteomes" id="UP000007110">
    <property type="component" value="Unassembled WGS sequence"/>
</dbReference>
<dbReference type="RefSeq" id="XP_030844439.1">
    <property type="nucleotide sequence ID" value="XM_030988579.1"/>
</dbReference>
<feature type="compositionally biased region" description="Acidic residues" evidence="2">
    <location>
        <begin position="11"/>
        <end position="28"/>
    </location>
</feature>
<feature type="compositionally biased region" description="Basic and acidic residues" evidence="2">
    <location>
        <begin position="235"/>
        <end position="251"/>
    </location>
</feature>
<dbReference type="PANTHER" id="PTHR21563:SF3">
    <property type="entry name" value="ZINC FINGER C3H1 DOMAIN-CONTAINING PROTEIN"/>
    <property type="match status" value="1"/>
</dbReference>
<feature type="region of interest" description="Disordered" evidence="2">
    <location>
        <begin position="1134"/>
        <end position="1172"/>
    </location>
</feature>
<dbReference type="SMART" id="SM00386">
    <property type="entry name" value="HAT"/>
    <property type="match status" value="3"/>
</dbReference>
<feature type="region of interest" description="Disordered" evidence="2">
    <location>
        <begin position="1"/>
        <end position="320"/>
    </location>
</feature>
<feature type="region of interest" description="Disordered" evidence="2">
    <location>
        <begin position="379"/>
        <end position="405"/>
    </location>
</feature>